<dbReference type="InterPro" id="IPR040256">
    <property type="entry name" value="At4g02000-like"/>
</dbReference>
<feature type="region of interest" description="Disordered" evidence="1">
    <location>
        <begin position="1"/>
        <end position="20"/>
    </location>
</feature>
<dbReference type="Proteomes" id="UP000467841">
    <property type="component" value="Unassembled WGS sequence"/>
</dbReference>
<accession>A0A6D2HRL8</accession>
<dbReference type="OrthoDB" id="1461917at2759"/>
<evidence type="ECO:0000256" key="1">
    <source>
        <dbReference type="SAM" id="MobiDB-lite"/>
    </source>
</evidence>
<feature type="compositionally biased region" description="Polar residues" evidence="1">
    <location>
        <begin position="497"/>
        <end position="508"/>
    </location>
</feature>
<feature type="compositionally biased region" description="Basic and acidic residues" evidence="1">
    <location>
        <begin position="1"/>
        <end position="12"/>
    </location>
</feature>
<sequence>MARRFTYAEKGKSVAPAGAPNPQLRIRAPNVDTADLVRKNALTLIGRLTNPQEQRMRTMLPYFSNKWELRGAAEGSDLGNGCFQFRLDYAEDLRKVLEDRPYQYSRWMVILEKWEPIILPTFPSQIPFWISLRGIPLHYWKRELLLSIGEKLGHLTSYELTSTAAKIKVEVNRLASLTKEAIVEFEGGSEALVTLEYHKLDKHCLYCLMLTHEESECPENPKAKTLPRRESSPTVKPNHLKPPFFTTSGEPHLPHQRDTGAYRTKALSQRPHGSRASRSPPHSRVSKGARGSPDLRASRQTNSSPPYRVDHRIIPRQRYSVERSQPWSRSSPQQRQRDPHNSPRRRSTQIWREKSPRCEILQDLQDVDIRYVNCGDPAESAARRQRILESDNNGLLADTVAFLYNAPSNLIPLATEVNPTPPEVACPLENDANRRADPIESPEQGLVLAKPTKRRGRPPSKLANPSSSNHPAEGTSKRKTKNQLRSPLLRISPLSRVIQSRSNATPQNLPARRRRTDSGQGQSSLPPRARTVPAKLKDGADFQSPPSPLP</sequence>
<proteinExistence type="predicted"/>
<name>A0A6D2HRL8_9BRAS</name>
<evidence type="ECO:0008006" key="6">
    <source>
        <dbReference type="Google" id="ProtNLM"/>
    </source>
</evidence>
<feature type="region of interest" description="Disordered" evidence="1">
    <location>
        <begin position="217"/>
        <end position="351"/>
    </location>
</feature>
<protein>
    <recommendedName>
        <fullName evidence="6">DUF4283 domain-containing protein</fullName>
    </recommendedName>
</protein>
<evidence type="ECO:0000259" key="2">
    <source>
        <dbReference type="Pfam" id="PF14111"/>
    </source>
</evidence>
<dbReference type="Pfam" id="PF14111">
    <property type="entry name" value="DUF4283"/>
    <property type="match status" value="1"/>
</dbReference>
<keyword evidence="5" id="KW-1185">Reference proteome</keyword>
<dbReference type="PANTHER" id="PTHR31286">
    <property type="entry name" value="GLYCINE-RICH CELL WALL STRUCTURAL PROTEIN 1.8-LIKE"/>
    <property type="match status" value="1"/>
</dbReference>
<dbReference type="AlphaFoldDB" id="A0A6D2HRL8"/>
<feature type="compositionally biased region" description="Basic and acidic residues" evidence="1">
    <location>
        <begin position="217"/>
        <end position="231"/>
    </location>
</feature>
<evidence type="ECO:0000259" key="3">
    <source>
        <dbReference type="Pfam" id="PF14392"/>
    </source>
</evidence>
<feature type="region of interest" description="Disordered" evidence="1">
    <location>
        <begin position="424"/>
        <end position="550"/>
    </location>
</feature>
<feature type="compositionally biased region" description="Low complexity" evidence="1">
    <location>
        <begin position="323"/>
        <end position="334"/>
    </location>
</feature>
<dbReference type="InterPro" id="IPR025836">
    <property type="entry name" value="Zn_knuckle_CX2CX4HX4C"/>
</dbReference>
<dbReference type="EMBL" id="CACVBM020000388">
    <property type="protein sequence ID" value="CAA7018493.1"/>
    <property type="molecule type" value="Genomic_DNA"/>
</dbReference>
<evidence type="ECO:0000313" key="4">
    <source>
        <dbReference type="EMBL" id="CAA7018493.1"/>
    </source>
</evidence>
<feature type="domain" description="Zinc knuckle CX2CX4HX4C" evidence="3">
    <location>
        <begin position="183"/>
        <end position="218"/>
    </location>
</feature>
<dbReference type="InterPro" id="IPR025558">
    <property type="entry name" value="DUF4283"/>
</dbReference>
<comment type="caution">
    <text evidence="4">The sequence shown here is derived from an EMBL/GenBank/DDBJ whole genome shotgun (WGS) entry which is preliminary data.</text>
</comment>
<dbReference type="Pfam" id="PF14392">
    <property type="entry name" value="zf-CCHC_4"/>
    <property type="match status" value="1"/>
</dbReference>
<feature type="domain" description="DUF4283" evidence="2">
    <location>
        <begin position="40"/>
        <end position="116"/>
    </location>
</feature>
<dbReference type="PANTHER" id="PTHR31286:SF163">
    <property type="entry name" value="ZINC KNUCKLE CX2CX4HX4C DOMAIN-CONTAINING PROTEIN"/>
    <property type="match status" value="1"/>
</dbReference>
<reference evidence="4" key="1">
    <citation type="submission" date="2020-01" db="EMBL/GenBank/DDBJ databases">
        <authorList>
            <person name="Mishra B."/>
        </authorList>
    </citation>
    <scope>NUCLEOTIDE SEQUENCE [LARGE SCALE GENOMIC DNA]</scope>
</reference>
<organism evidence="4 5">
    <name type="scientific">Microthlaspi erraticum</name>
    <dbReference type="NCBI Taxonomy" id="1685480"/>
    <lineage>
        <taxon>Eukaryota</taxon>
        <taxon>Viridiplantae</taxon>
        <taxon>Streptophyta</taxon>
        <taxon>Embryophyta</taxon>
        <taxon>Tracheophyta</taxon>
        <taxon>Spermatophyta</taxon>
        <taxon>Magnoliopsida</taxon>
        <taxon>eudicotyledons</taxon>
        <taxon>Gunneridae</taxon>
        <taxon>Pentapetalae</taxon>
        <taxon>rosids</taxon>
        <taxon>malvids</taxon>
        <taxon>Brassicales</taxon>
        <taxon>Brassicaceae</taxon>
        <taxon>Coluteocarpeae</taxon>
        <taxon>Microthlaspi</taxon>
    </lineage>
</organism>
<evidence type="ECO:0000313" key="5">
    <source>
        <dbReference type="Proteomes" id="UP000467841"/>
    </source>
</evidence>
<feature type="compositionally biased region" description="Low complexity" evidence="1">
    <location>
        <begin position="484"/>
        <end position="496"/>
    </location>
</feature>
<gene>
    <name evidence="4" type="ORF">MERR_LOCUS5728</name>
</gene>